<evidence type="ECO:0000313" key="6">
    <source>
        <dbReference type="Proteomes" id="UP001165685"/>
    </source>
</evidence>
<dbReference type="PANTHER" id="PTHR43976">
    <property type="entry name" value="SHORT CHAIN DEHYDROGENASE"/>
    <property type="match status" value="1"/>
</dbReference>
<keyword evidence="6" id="KW-1185">Reference proteome</keyword>
<dbReference type="CDD" id="cd05374">
    <property type="entry name" value="17beta-HSD-like_SDR_c"/>
    <property type="match status" value="1"/>
</dbReference>
<evidence type="ECO:0000259" key="4">
    <source>
        <dbReference type="SMART" id="SM00822"/>
    </source>
</evidence>
<comment type="caution">
    <text evidence="5">The sequence shown here is derived from an EMBL/GenBank/DDBJ whole genome shotgun (WGS) entry which is preliminary data.</text>
</comment>
<dbReference type="Pfam" id="PF00106">
    <property type="entry name" value="adh_short"/>
    <property type="match status" value="1"/>
</dbReference>
<dbReference type="EMBL" id="JAQFWP010000029">
    <property type="protein sequence ID" value="MDA2806089.1"/>
    <property type="molecule type" value="Genomic_DNA"/>
</dbReference>
<accession>A0ABT4TP84</accession>
<dbReference type="RefSeq" id="WP_270678735.1">
    <property type="nucleotide sequence ID" value="NZ_JAQFWP010000029.1"/>
</dbReference>
<comment type="similarity">
    <text evidence="1 3">Belongs to the short-chain dehydrogenases/reductases (SDR) family.</text>
</comment>
<dbReference type="Proteomes" id="UP001165685">
    <property type="component" value="Unassembled WGS sequence"/>
</dbReference>
<evidence type="ECO:0000256" key="1">
    <source>
        <dbReference type="ARBA" id="ARBA00006484"/>
    </source>
</evidence>
<name>A0ABT4TP84_9ACTN</name>
<dbReference type="PANTHER" id="PTHR43976:SF16">
    <property type="entry name" value="SHORT-CHAIN DEHYDROGENASE_REDUCTASE FAMILY PROTEIN"/>
    <property type="match status" value="1"/>
</dbReference>
<dbReference type="InterPro" id="IPR020904">
    <property type="entry name" value="Sc_DH/Rdtase_CS"/>
</dbReference>
<protein>
    <submittedName>
        <fullName evidence="5">SDR family NAD(P)-dependent oxidoreductase</fullName>
    </submittedName>
</protein>
<sequence>MLTRRGTVLVTGASSGIGRECARLFAGRGFQVFGTSRRERPDTDGVRMLRMDVTSPASVDEAVGEVLARCGGIDVLVNNAGVMHEGFAEETTPAEAEAVFAVNLFGAVRVTDAVLPGMRDRRRGAIVNVGSLAAWVGEPGEAFYAASKAALARYTEALRHEAAHCGIAVSLVEPGAFTTGVVAASTRSTAAIADYDGPRESARHTLHEGLRRGADPRRAAAVVVRAACARSPRFRYGAGTEAVWLPALRVLMPQRLFDRLLRRSFGLPR</sequence>
<dbReference type="InterPro" id="IPR057326">
    <property type="entry name" value="KR_dom"/>
</dbReference>
<dbReference type="SMART" id="SM00822">
    <property type="entry name" value="PKS_KR"/>
    <property type="match status" value="1"/>
</dbReference>
<dbReference type="PROSITE" id="PS00061">
    <property type="entry name" value="ADH_SHORT"/>
    <property type="match status" value="1"/>
</dbReference>
<organism evidence="5 6">
    <name type="scientific">Nocardiopsis suaedae</name>
    <dbReference type="NCBI Taxonomy" id="3018444"/>
    <lineage>
        <taxon>Bacteria</taxon>
        <taxon>Bacillati</taxon>
        <taxon>Actinomycetota</taxon>
        <taxon>Actinomycetes</taxon>
        <taxon>Streptosporangiales</taxon>
        <taxon>Nocardiopsidaceae</taxon>
        <taxon>Nocardiopsis</taxon>
    </lineage>
</organism>
<dbReference type="InterPro" id="IPR051911">
    <property type="entry name" value="SDR_oxidoreductase"/>
</dbReference>
<dbReference type="Gene3D" id="3.40.50.720">
    <property type="entry name" value="NAD(P)-binding Rossmann-like Domain"/>
    <property type="match status" value="1"/>
</dbReference>
<dbReference type="PRINTS" id="PR00080">
    <property type="entry name" value="SDRFAMILY"/>
</dbReference>
<dbReference type="InterPro" id="IPR002347">
    <property type="entry name" value="SDR_fam"/>
</dbReference>
<evidence type="ECO:0000256" key="3">
    <source>
        <dbReference type="RuleBase" id="RU000363"/>
    </source>
</evidence>
<dbReference type="InterPro" id="IPR036291">
    <property type="entry name" value="NAD(P)-bd_dom_sf"/>
</dbReference>
<gene>
    <name evidence="5" type="ORF">O4U47_16365</name>
</gene>
<evidence type="ECO:0000256" key="2">
    <source>
        <dbReference type="ARBA" id="ARBA00023002"/>
    </source>
</evidence>
<reference evidence="5" key="1">
    <citation type="submission" date="2023-01" db="EMBL/GenBank/DDBJ databases">
        <title>Draft genome sequence of Nocardiopsis sp. LSu2-4 isolated from halophytes.</title>
        <authorList>
            <person name="Duangmal K."/>
            <person name="Chantavorakit T."/>
        </authorList>
    </citation>
    <scope>NUCLEOTIDE SEQUENCE</scope>
    <source>
        <strain evidence="5">LSu2-4</strain>
    </source>
</reference>
<evidence type="ECO:0000313" key="5">
    <source>
        <dbReference type="EMBL" id="MDA2806089.1"/>
    </source>
</evidence>
<proteinExistence type="inferred from homology"/>
<keyword evidence="2" id="KW-0560">Oxidoreductase</keyword>
<dbReference type="PRINTS" id="PR00081">
    <property type="entry name" value="GDHRDH"/>
</dbReference>
<dbReference type="SUPFAM" id="SSF51735">
    <property type="entry name" value="NAD(P)-binding Rossmann-fold domains"/>
    <property type="match status" value="1"/>
</dbReference>
<feature type="domain" description="Ketoreductase" evidence="4">
    <location>
        <begin position="6"/>
        <end position="180"/>
    </location>
</feature>